<proteinExistence type="predicted"/>
<dbReference type="InterPro" id="IPR055926">
    <property type="entry name" value="DUF7503"/>
</dbReference>
<dbReference type="Proteomes" id="UP001596398">
    <property type="component" value="Unassembled WGS sequence"/>
</dbReference>
<gene>
    <name evidence="1" type="ORF">ACFQJ4_01420</name>
</gene>
<evidence type="ECO:0000313" key="1">
    <source>
        <dbReference type="EMBL" id="MFC7233967.1"/>
    </source>
</evidence>
<evidence type="ECO:0000313" key="2">
    <source>
        <dbReference type="Proteomes" id="UP001596398"/>
    </source>
</evidence>
<sequence>MSDASSVSEFVAQHPKMAGALFTMMLLLTQAGGVMAGNSNPIVGP</sequence>
<comment type="caution">
    <text evidence="1">The sequence shown here is derived from an EMBL/GenBank/DDBJ whole genome shotgun (WGS) entry which is preliminary data.</text>
</comment>
<dbReference type="RefSeq" id="WP_276234960.1">
    <property type="nucleotide sequence ID" value="NZ_CP119802.1"/>
</dbReference>
<dbReference type="EMBL" id="JBHTAP010000001">
    <property type="protein sequence ID" value="MFC7233967.1"/>
    <property type="molecule type" value="Genomic_DNA"/>
</dbReference>
<protein>
    <submittedName>
        <fullName evidence="1">Uncharacterized protein</fullName>
    </submittedName>
</protein>
<name>A0ABD5ZL42_9EURY</name>
<keyword evidence="2" id="KW-1185">Reference proteome</keyword>
<dbReference type="Pfam" id="PF24335">
    <property type="entry name" value="DUF7503"/>
    <property type="match status" value="1"/>
</dbReference>
<dbReference type="AlphaFoldDB" id="A0ABD5ZL42"/>
<reference evidence="1 2" key="1">
    <citation type="journal article" date="2019" name="Int. J. Syst. Evol. Microbiol.">
        <title>The Global Catalogue of Microorganisms (GCM) 10K type strain sequencing project: providing services to taxonomists for standard genome sequencing and annotation.</title>
        <authorList>
            <consortium name="The Broad Institute Genomics Platform"/>
            <consortium name="The Broad Institute Genome Sequencing Center for Infectious Disease"/>
            <person name="Wu L."/>
            <person name="Ma J."/>
        </authorList>
    </citation>
    <scope>NUCLEOTIDE SEQUENCE [LARGE SCALE GENOMIC DNA]</scope>
    <source>
        <strain evidence="1 2">DT85</strain>
    </source>
</reference>
<dbReference type="GeneID" id="79265629"/>
<accession>A0ABD5ZL42</accession>
<organism evidence="1 2">
    <name type="scientific">Halosegnis marinus</name>
    <dbReference type="NCBI Taxonomy" id="3034023"/>
    <lineage>
        <taxon>Archaea</taxon>
        <taxon>Methanobacteriati</taxon>
        <taxon>Methanobacteriota</taxon>
        <taxon>Stenosarchaea group</taxon>
        <taxon>Halobacteria</taxon>
        <taxon>Halobacteriales</taxon>
        <taxon>Natronomonadaceae</taxon>
        <taxon>Halosegnis</taxon>
    </lineage>
</organism>